<dbReference type="Pfam" id="PF00135">
    <property type="entry name" value="COesterase"/>
    <property type="match status" value="1"/>
</dbReference>
<dbReference type="Proteomes" id="UP000240883">
    <property type="component" value="Unassembled WGS sequence"/>
</dbReference>
<organism evidence="2 3">
    <name type="scientific">Corynespora cassiicola Philippines</name>
    <dbReference type="NCBI Taxonomy" id="1448308"/>
    <lineage>
        <taxon>Eukaryota</taxon>
        <taxon>Fungi</taxon>
        <taxon>Dikarya</taxon>
        <taxon>Ascomycota</taxon>
        <taxon>Pezizomycotina</taxon>
        <taxon>Dothideomycetes</taxon>
        <taxon>Pleosporomycetidae</taxon>
        <taxon>Pleosporales</taxon>
        <taxon>Corynesporascaceae</taxon>
        <taxon>Corynespora</taxon>
    </lineage>
</organism>
<dbReference type="AlphaFoldDB" id="A0A2T2N471"/>
<dbReference type="InterPro" id="IPR050309">
    <property type="entry name" value="Type-B_Carboxylest/Lipase"/>
</dbReference>
<reference evidence="2 3" key="1">
    <citation type="journal article" date="2018" name="Front. Microbiol.">
        <title>Genome-Wide Analysis of Corynespora cassiicola Leaf Fall Disease Putative Effectors.</title>
        <authorList>
            <person name="Lopez D."/>
            <person name="Ribeiro S."/>
            <person name="Label P."/>
            <person name="Fumanal B."/>
            <person name="Venisse J.S."/>
            <person name="Kohler A."/>
            <person name="de Oliveira R.R."/>
            <person name="Labutti K."/>
            <person name="Lipzen A."/>
            <person name="Lail K."/>
            <person name="Bauer D."/>
            <person name="Ohm R.A."/>
            <person name="Barry K.W."/>
            <person name="Spatafora J."/>
            <person name="Grigoriev I.V."/>
            <person name="Martin F.M."/>
            <person name="Pujade-Renaud V."/>
        </authorList>
    </citation>
    <scope>NUCLEOTIDE SEQUENCE [LARGE SCALE GENOMIC DNA]</scope>
    <source>
        <strain evidence="2 3">Philippines</strain>
    </source>
</reference>
<evidence type="ECO:0000313" key="2">
    <source>
        <dbReference type="EMBL" id="PSN60221.1"/>
    </source>
</evidence>
<dbReference type="Gene3D" id="3.40.50.1820">
    <property type="entry name" value="alpha/beta hydrolase"/>
    <property type="match status" value="1"/>
</dbReference>
<dbReference type="STRING" id="1448308.A0A2T2N471"/>
<gene>
    <name evidence="2" type="ORF">BS50DRAFT_506708</name>
</gene>
<dbReference type="OrthoDB" id="6846267at2759"/>
<dbReference type="InterPro" id="IPR029058">
    <property type="entry name" value="AB_hydrolase_fold"/>
</dbReference>
<sequence>MIGIVQPDNVVQFRAIPYATLPARFKQSVLLDRLPEGKTDFTKPGFACPHIFGADIFSGGPRPDEPPLQSSEFSSLILQLNAPLSTLQSLQADKDGNTPAKLPVMVYIHGGGFVLGKIDQNHNAAYMVEHSIATAQPVIGISIQYRVGALGFLGTPDGGRNFGLYDQRNALAWVRRFVGGFGGDAGRTTAWGESAGAMSICFHMLMRPPPGGPLFDRVILMSGVLGPLGTPVRRREAEETYEKALKILEIKERGEEGLEKARSVEVERIHVISNALTDEGGIWLPIEDEMLPYFSWEDIPRLLGECDWVNDIVLGTTGFEGLTMLNNANAMTPSTFLDGIAKQLGDSAAATIAEAYNVTRTMDQNLFLTSAMRWIGDVVFDGKTYPTILIFLTISNIPSPKRVYRYVFDVGNPFPNHTLYQLPHHWVDVYFVFRSLQFRYPSQRLKMISDQHASYWIDFGNGNAPWTEYKHSGDGKEIIAVAELRDGWVERTVAEDERVTELSWKRVEKLYDAWSAAKGSQFRPLSIDPLLKKRFV</sequence>
<dbReference type="SUPFAM" id="SSF53474">
    <property type="entry name" value="alpha/beta-Hydrolases"/>
    <property type="match status" value="1"/>
</dbReference>
<dbReference type="InterPro" id="IPR002018">
    <property type="entry name" value="CarbesteraseB"/>
</dbReference>
<keyword evidence="3" id="KW-1185">Reference proteome</keyword>
<evidence type="ECO:0000259" key="1">
    <source>
        <dbReference type="Pfam" id="PF00135"/>
    </source>
</evidence>
<name>A0A2T2N471_CORCC</name>
<feature type="domain" description="Carboxylesterase type B" evidence="1">
    <location>
        <begin position="9"/>
        <end position="465"/>
    </location>
</feature>
<dbReference type="PANTHER" id="PTHR11559">
    <property type="entry name" value="CARBOXYLESTERASE"/>
    <property type="match status" value="1"/>
</dbReference>
<dbReference type="GO" id="GO:0016787">
    <property type="term" value="F:hydrolase activity"/>
    <property type="evidence" value="ECO:0007669"/>
    <property type="project" value="UniProtKB-KW"/>
</dbReference>
<evidence type="ECO:0000313" key="3">
    <source>
        <dbReference type="Proteomes" id="UP000240883"/>
    </source>
</evidence>
<keyword evidence="2" id="KW-0378">Hydrolase</keyword>
<accession>A0A2T2N471</accession>
<proteinExistence type="predicted"/>
<dbReference type="EMBL" id="KZ678150">
    <property type="protein sequence ID" value="PSN60221.1"/>
    <property type="molecule type" value="Genomic_DNA"/>
</dbReference>
<protein>
    <submittedName>
        <fullName evidence="2">Alpha/beta-hydrolase</fullName>
    </submittedName>
</protein>